<dbReference type="Gene3D" id="3.40.50.720">
    <property type="entry name" value="NAD(P)-binding Rossmann-like Domain"/>
    <property type="match status" value="1"/>
</dbReference>
<comment type="caution">
    <text evidence="2">The sequence shown here is derived from an EMBL/GenBank/DDBJ whole genome shotgun (WGS) entry which is preliminary data.</text>
</comment>
<dbReference type="EMBL" id="JBDKWZ010000010">
    <property type="protein sequence ID" value="MEN7549785.1"/>
    <property type="molecule type" value="Genomic_DNA"/>
</dbReference>
<sequence length="320" mass="35673">MSGKRQKVILTGGLGYVGGRIARHLAQTGEFEVWVTSRKVPVSLPEFPCAIQQVNLADPVELSELLRGADAVVHLAAVNEIVSTQDPLYAQEINTRQSLLLLQEAVKAQVSKFVYFSTIHVYGRPLEGKITEERLPIPVHPYAINHKGAEDYVIAALLNQQIEGAVFRLSNSFGAPVWPEVDRWTLLVNDLCRQAFTQGKLVLKSDGTQLRDFVTLTDVSRAVEHMLQVDQLDVAVPVFNLGGEKALSVLQMTEWIANRFFALFGKHIPIEIGASQATVVEQKGLAFSIDKLKRTGFVLQNNIEQEIDDMLLFCKQHFEK</sequence>
<gene>
    <name evidence="2" type="ORF">AAG747_17810</name>
</gene>
<evidence type="ECO:0000313" key="2">
    <source>
        <dbReference type="EMBL" id="MEN7549785.1"/>
    </source>
</evidence>
<evidence type="ECO:0000259" key="1">
    <source>
        <dbReference type="Pfam" id="PF01370"/>
    </source>
</evidence>
<reference evidence="2 3" key="1">
    <citation type="submission" date="2024-04" db="EMBL/GenBank/DDBJ databases">
        <title>Novel genus in family Flammeovirgaceae.</title>
        <authorList>
            <person name="Nguyen T.H."/>
            <person name="Vuong T.Q."/>
            <person name="Le H."/>
            <person name="Kim S.-G."/>
        </authorList>
    </citation>
    <scope>NUCLEOTIDE SEQUENCE [LARGE SCALE GENOMIC DNA]</scope>
    <source>
        <strain evidence="2 3">JCM 23209</strain>
    </source>
</reference>
<feature type="domain" description="NAD-dependent epimerase/dehydratase" evidence="1">
    <location>
        <begin position="8"/>
        <end position="242"/>
    </location>
</feature>
<dbReference type="RefSeq" id="WP_346822563.1">
    <property type="nucleotide sequence ID" value="NZ_JBDKWZ010000010.1"/>
</dbReference>
<dbReference type="Pfam" id="PF01370">
    <property type="entry name" value="Epimerase"/>
    <property type="match status" value="1"/>
</dbReference>
<keyword evidence="3" id="KW-1185">Reference proteome</keyword>
<dbReference type="CDD" id="cd08946">
    <property type="entry name" value="SDR_e"/>
    <property type="match status" value="1"/>
</dbReference>
<dbReference type="PANTHER" id="PTHR43245">
    <property type="entry name" value="BIFUNCTIONAL POLYMYXIN RESISTANCE PROTEIN ARNA"/>
    <property type="match status" value="1"/>
</dbReference>
<protein>
    <submittedName>
        <fullName evidence="2">SDR family oxidoreductase</fullName>
    </submittedName>
</protein>
<evidence type="ECO:0000313" key="3">
    <source>
        <dbReference type="Proteomes" id="UP001403385"/>
    </source>
</evidence>
<dbReference type="SUPFAM" id="SSF51735">
    <property type="entry name" value="NAD(P)-binding Rossmann-fold domains"/>
    <property type="match status" value="1"/>
</dbReference>
<accession>A0AAW9SDA7</accession>
<dbReference type="PANTHER" id="PTHR43245:SF23">
    <property type="entry name" value="NAD(P)-BINDING DOMAIN-CONTAINING PROTEIN"/>
    <property type="match status" value="1"/>
</dbReference>
<name>A0AAW9SDA7_9BACT</name>
<organism evidence="2 3">
    <name type="scientific">Rapidithrix thailandica</name>
    <dbReference type="NCBI Taxonomy" id="413964"/>
    <lineage>
        <taxon>Bacteria</taxon>
        <taxon>Pseudomonadati</taxon>
        <taxon>Bacteroidota</taxon>
        <taxon>Cytophagia</taxon>
        <taxon>Cytophagales</taxon>
        <taxon>Flammeovirgaceae</taxon>
        <taxon>Rapidithrix</taxon>
    </lineage>
</organism>
<dbReference type="Proteomes" id="UP001403385">
    <property type="component" value="Unassembled WGS sequence"/>
</dbReference>
<dbReference type="InterPro" id="IPR036291">
    <property type="entry name" value="NAD(P)-bd_dom_sf"/>
</dbReference>
<proteinExistence type="predicted"/>
<dbReference type="InterPro" id="IPR001509">
    <property type="entry name" value="Epimerase_deHydtase"/>
</dbReference>
<dbReference type="InterPro" id="IPR050177">
    <property type="entry name" value="Lipid_A_modif_metabolic_enz"/>
</dbReference>
<dbReference type="AlphaFoldDB" id="A0AAW9SDA7"/>